<dbReference type="Proteomes" id="UP001295444">
    <property type="component" value="Chromosome 03"/>
</dbReference>
<protein>
    <submittedName>
        <fullName evidence="1">Uncharacterized protein</fullName>
    </submittedName>
</protein>
<proteinExistence type="predicted"/>
<dbReference type="EMBL" id="OW240914">
    <property type="protein sequence ID" value="CAH2276239.1"/>
    <property type="molecule type" value="Genomic_DNA"/>
</dbReference>
<sequence>MPAMLRPTATAVDSNPPTYMDTFLKAFDKICRQFWDKHYSQTPTSAPPVQAEVPQRCMISRPRIPTCVRHFPTWTSQNKKEQQAILAYTHPAQLRPTGRLQLTPPRVMYTAPSSP</sequence>
<keyword evidence="2" id="KW-1185">Reference proteome</keyword>
<evidence type="ECO:0000313" key="2">
    <source>
        <dbReference type="Proteomes" id="UP001295444"/>
    </source>
</evidence>
<reference evidence="1" key="1">
    <citation type="submission" date="2022-03" db="EMBL/GenBank/DDBJ databases">
        <authorList>
            <person name="Alioto T."/>
            <person name="Alioto T."/>
            <person name="Gomez Garrido J."/>
        </authorList>
    </citation>
    <scope>NUCLEOTIDE SEQUENCE</scope>
</reference>
<organism evidence="1 2">
    <name type="scientific">Pelobates cultripes</name>
    <name type="common">Western spadefoot toad</name>
    <dbReference type="NCBI Taxonomy" id="61616"/>
    <lineage>
        <taxon>Eukaryota</taxon>
        <taxon>Metazoa</taxon>
        <taxon>Chordata</taxon>
        <taxon>Craniata</taxon>
        <taxon>Vertebrata</taxon>
        <taxon>Euteleostomi</taxon>
        <taxon>Amphibia</taxon>
        <taxon>Batrachia</taxon>
        <taxon>Anura</taxon>
        <taxon>Pelobatoidea</taxon>
        <taxon>Pelobatidae</taxon>
        <taxon>Pelobates</taxon>
    </lineage>
</organism>
<accession>A0AAD1RQ67</accession>
<evidence type="ECO:0000313" key="1">
    <source>
        <dbReference type="EMBL" id="CAH2276239.1"/>
    </source>
</evidence>
<dbReference type="AlphaFoldDB" id="A0AAD1RQ67"/>
<name>A0AAD1RQ67_PELCU</name>
<gene>
    <name evidence="1" type="ORF">PECUL_23A058563</name>
</gene>